<comment type="caution">
    <text evidence="9">The sequence shown here is derived from an EMBL/GenBank/DDBJ whole genome shotgun (WGS) entry which is preliminary data.</text>
</comment>
<evidence type="ECO:0000313" key="9">
    <source>
        <dbReference type="EMBL" id="KAJ7320246.1"/>
    </source>
</evidence>
<dbReference type="PIRSF" id="PIRSF002397">
    <property type="entry name" value="BRCA2"/>
    <property type="match status" value="1"/>
</dbReference>
<dbReference type="Gene3D" id="2.40.50.140">
    <property type="entry name" value="Nucleic acid-binding proteins"/>
    <property type="match status" value="4"/>
</dbReference>
<evidence type="ECO:0000256" key="3">
    <source>
        <dbReference type="ARBA" id="ARBA00023125"/>
    </source>
</evidence>
<proteinExistence type="predicted"/>
<keyword evidence="5" id="KW-0234">DNA repair</keyword>
<dbReference type="Proteomes" id="UP001142489">
    <property type="component" value="Unassembled WGS sequence"/>
</dbReference>
<evidence type="ECO:0000313" key="10">
    <source>
        <dbReference type="Proteomes" id="UP001142489"/>
    </source>
</evidence>
<dbReference type="InterPro" id="IPR015188">
    <property type="entry name" value="BRCA2_OB_3"/>
</dbReference>
<dbReference type="SUPFAM" id="SSF81872">
    <property type="entry name" value="BRCA2 helical domain"/>
    <property type="match status" value="1"/>
</dbReference>
<dbReference type="SUPFAM" id="SSF81878">
    <property type="entry name" value="BRCA2 tower domain"/>
    <property type="match status" value="1"/>
</dbReference>
<feature type="coiled-coil region" evidence="6">
    <location>
        <begin position="738"/>
        <end position="765"/>
    </location>
</feature>
<dbReference type="InterPro" id="IPR002093">
    <property type="entry name" value="BRCA2_repeat"/>
</dbReference>
<dbReference type="CDD" id="cd04494">
    <property type="entry name" value="BRCA2DBD_OB2"/>
    <property type="match status" value="1"/>
</dbReference>
<dbReference type="InterPro" id="IPR048262">
    <property type="entry name" value="BRCA2_OB_2_dom"/>
</dbReference>
<keyword evidence="2" id="KW-0227">DNA damage</keyword>
<dbReference type="Pfam" id="PF00634">
    <property type="entry name" value="BRCA2"/>
    <property type="match status" value="1"/>
</dbReference>
<dbReference type="FunFam" id="2.40.50.140:FF:000205">
    <property type="entry name" value="Breast cancer susceptibility protein 2"/>
    <property type="match status" value="1"/>
</dbReference>
<keyword evidence="4" id="KW-0233">DNA recombination</keyword>
<dbReference type="InterPro" id="IPR012340">
    <property type="entry name" value="NA-bd_OB-fold"/>
</dbReference>
<keyword evidence="3" id="KW-0238">DNA-binding</keyword>
<dbReference type="OrthoDB" id="21095at2759"/>
<organism evidence="9 10">
    <name type="scientific">Phrynocephalus forsythii</name>
    <dbReference type="NCBI Taxonomy" id="171643"/>
    <lineage>
        <taxon>Eukaryota</taxon>
        <taxon>Metazoa</taxon>
        <taxon>Chordata</taxon>
        <taxon>Craniata</taxon>
        <taxon>Vertebrata</taxon>
        <taxon>Euteleostomi</taxon>
        <taxon>Lepidosauria</taxon>
        <taxon>Squamata</taxon>
        <taxon>Bifurcata</taxon>
        <taxon>Unidentata</taxon>
        <taxon>Episquamata</taxon>
        <taxon>Toxicofera</taxon>
        <taxon>Iguania</taxon>
        <taxon>Acrodonta</taxon>
        <taxon>Agamidae</taxon>
        <taxon>Agaminae</taxon>
        <taxon>Phrynocephalus</taxon>
    </lineage>
</organism>
<dbReference type="SMART" id="SM01341">
    <property type="entry name" value="Tower"/>
    <property type="match status" value="1"/>
</dbReference>
<dbReference type="InterPro" id="IPR015205">
    <property type="entry name" value="Tower_dom"/>
</dbReference>
<evidence type="ECO:0000256" key="5">
    <source>
        <dbReference type="ARBA" id="ARBA00023204"/>
    </source>
</evidence>
<dbReference type="Pfam" id="PF09103">
    <property type="entry name" value="BRCA-2_OB1"/>
    <property type="match status" value="1"/>
</dbReference>
<keyword evidence="1" id="KW-0677">Repeat</keyword>
<dbReference type="Pfam" id="PF21318">
    <property type="entry name" value="BRCA2DBD_OB2"/>
    <property type="match status" value="1"/>
</dbReference>
<evidence type="ECO:0000259" key="8">
    <source>
        <dbReference type="SMART" id="SM01341"/>
    </source>
</evidence>
<dbReference type="InterPro" id="IPR015252">
    <property type="entry name" value="BRCA2_hlx"/>
</dbReference>
<dbReference type="InterPro" id="IPR015187">
    <property type="entry name" value="BRCA2_OB_1"/>
</dbReference>
<dbReference type="CDD" id="cd04493">
    <property type="entry name" value="BRCA2DBD_OB1"/>
    <property type="match status" value="1"/>
</dbReference>
<evidence type="ECO:0000256" key="6">
    <source>
        <dbReference type="SAM" id="Coils"/>
    </source>
</evidence>
<sequence length="1234" mass="139696">MPCGFSTANGKQVYISQKALQNVKGLLKEFNDEVTSNSIVADQQNLGQGYISAVKAPVLKPKVEDQIYLKSKPQEKSNELHLATRNPDENKTCKNLLSLKMPICKSRSEEYKQQSGLQEPLCWKEFKPLKTAQACLRRTQKSYPAKCDTARREQVLHCPIYFQTPENYLEAEASESAKAFMEDEALTDAEVQKNKNEFILNFENSLPYRRLGRRCIEKENVFGELPIKRKLLPEFDESERSKRSSLKVSTSIPDGTLHDRKKITYDNCFKPVTCGPLSRITAEEVKTSENHIAKKPAFVPPFKTKSRASEDKICSSEDENVNRMEQLSPTKIHENIIDPGRDNYTQMPPGNSECRERDSDWSKIIANLHCARNLQEMRIMKKQKQRIFPQPGSLYVEKTSATSSRIPLKVAVEEKLPGSYPSEQLYAFGVSRQCVKVKSSNAEDFQFHVQDFFSKVYLMEKHGIQLADGGYLIPNNDGKAGKEEFYRALCDTPGVDPKLISKAWVYNHYRWIVWKLAAMEVAFPHKFASRCLTPERVLLQLKYRYDVEVDKSHRSAIKRITERDDVAAKRIILCISKIVSLSSNTSHIGGDKSTTEESKKEMAVIELTDGWYGIRAVLDAALQSLLRRQQLTVGQKIVVHGAELVGSHEATPPLEAPDSLMLKISANSTRRARWYARLGYYKDPRPFCLPLSSLLVDGGTAGCIDVIIQRVYPMQWMEKTSRGSFVFRNCRAEEREATKHAENRQKILEALLAKVQAELEKKEGESRSGLPSRTLTRHQIRSLYEARCLFKQLKSLNSHRQMVKDKKQAQIEAEFQKAVESVEQDEHSSCKRDVTAVIKLRIVDYKNEESRKEVILNIWRPLADVCALLKEGSRYQIFQVMASQHKSKSGTAILQLTATKKTQYLQLPVAQEILSQVYRPRECLKFNKLLDTSFLPACFEVDLVGYVVSLRKGIGSSTLVYLSDKDHDLIAVQISADLKQLAVEDIILPSMLISAINLQWQPNFKSEIPTVFAGKFSAFSSKPKVAHLQAGLDELRNTVENDTCFGEDAQVKLMTLLQPDVPQVVMVPQEDGFSPFLSTWKFGTGNKHSIATPNSEQRHPSPVTVDSKPFVSLGLAKVTPGQETLRNCKKRKAMDLLSLPSPPPLKPICTFVSPFLKRAFQPPRSSPHDRSPKGSEYKVKKPALKRFHEDGVSLENYFVADEELAMINTQAFISNLPEDREADSVPKTVHTGHL</sequence>
<keyword evidence="10" id="KW-1185">Reference proteome</keyword>
<accession>A0A9Q0XMH1</accession>
<evidence type="ECO:0000256" key="2">
    <source>
        <dbReference type="ARBA" id="ARBA00022763"/>
    </source>
</evidence>
<gene>
    <name evidence="9" type="ORF">JRQ81_019757</name>
</gene>
<reference evidence="9" key="1">
    <citation type="journal article" date="2023" name="DNA Res.">
        <title>Chromosome-level genome assembly of Phrynocephalus forsythii using third-generation DNA sequencing and Hi-C analysis.</title>
        <authorList>
            <person name="Qi Y."/>
            <person name="Zhao W."/>
            <person name="Zhao Y."/>
            <person name="Niu C."/>
            <person name="Cao S."/>
            <person name="Zhang Y."/>
        </authorList>
    </citation>
    <scope>NUCLEOTIDE SEQUENCE</scope>
    <source>
        <tissue evidence="9">Muscle</tissue>
    </source>
</reference>
<dbReference type="Pfam" id="PF09169">
    <property type="entry name" value="BRCA-2_helical"/>
    <property type="match status" value="1"/>
</dbReference>
<dbReference type="GO" id="GO:0005634">
    <property type="term" value="C:nucleus"/>
    <property type="evidence" value="ECO:0007669"/>
    <property type="project" value="TreeGrafter"/>
</dbReference>
<dbReference type="GO" id="GO:0000724">
    <property type="term" value="P:double-strand break repair via homologous recombination"/>
    <property type="evidence" value="ECO:0007669"/>
    <property type="project" value="InterPro"/>
</dbReference>
<dbReference type="InterPro" id="IPR015525">
    <property type="entry name" value="BRCA2"/>
</dbReference>
<evidence type="ECO:0000256" key="4">
    <source>
        <dbReference type="ARBA" id="ARBA00023172"/>
    </source>
</evidence>
<dbReference type="PROSITE" id="PS50138">
    <property type="entry name" value="BRCA2_REPEAT"/>
    <property type="match status" value="1"/>
</dbReference>
<dbReference type="Pfam" id="PF22687">
    <property type="entry name" value="BRCA2_TR2"/>
    <property type="match status" value="1"/>
</dbReference>
<dbReference type="EMBL" id="JAPFRF010000010">
    <property type="protein sequence ID" value="KAJ7320246.1"/>
    <property type="molecule type" value="Genomic_DNA"/>
</dbReference>
<dbReference type="GO" id="GO:0006355">
    <property type="term" value="P:regulation of DNA-templated transcription"/>
    <property type="evidence" value="ECO:0007669"/>
    <property type="project" value="TreeGrafter"/>
</dbReference>
<dbReference type="Pfam" id="PF09104">
    <property type="entry name" value="BRCA-2_OB3"/>
    <property type="match status" value="1"/>
</dbReference>
<evidence type="ECO:0000256" key="1">
    <source>
        <dbReference type="ARBA" id="ARBA00022737"/>
    </source>
</evidence>
<keyword evidence="6" id="KW-0175">Coiled coil</keyword>
<name>A0A9Q0XMH1_9SAUR</name>
<dbReference type="PANTHER" id="PTHR11289:SF0">
    <property type="entry name" value="BREAST CANCER TYPE 2 SUSCEPTIBILITY PROTEIN"/>
    <property type="match status" value="1"/>
</dbReference>
<protein>
    <recommendedName>
        <fullName evidence="8">Tower domain-containing protein</fullName>
    </recommendedName>
</protein>
<dbReference type="GO" id="GO:0003677">
    <property type="term" value="F:DNA binding"/>
    <property type="evidence" value="ECO:0007669"/>
    <property type="project" value="UniProtKB-KW"/>
</dbReference>
<dbReference type="SUPFAM" id="SSF50249">
    <property type="entry name" value="Nucleic acid-binding proteins"/>
    <property type="match status" value="3"/>
</dbReference>
<dbReference type="PANTHER" id="PTHR11289">
    <property type="entry name" value="BREAST CANCER TYPE 2 SUSCEPTIBILITY PROTEIN BRCA2"/>
    <property type="match status" value="1"/>
</dbReference>
<dbReference type="Pfam" id="PF09121">
    <property type="entry name" value="Tower"/>
    <property type="match status" value="1"/>
</dbReference>
<feature type="region of interest" description="Disordered" evidence="7">
    <location>
        <begin position="1160"/>
        <end position="1181"/>
    </location>
</feature>
<dbReference type="InterPro" id="IPR036315">
    <property type="entry name" value="BRCA2_hlx_sf"/>
</dbReference>
<feature type="compositionally biased region" description="Basic and acidic residues" evidence="7">
    <location>
        <begin position="1166"/>
        <end position="1179"/>
    </location>
</feature>
<dbReference type="AlphaFoldDB" id="A0A9Q0XMH1"/>
<evidence type="ECO:0000256" key="7">
    <source>
        <dbReference type="SAM" id="MobiDB-lite"/>
    </source>
</evidence>
<feature type="domain" description="Tower" evidence="8">
    <location>
        <begin position="717"/>
        <end position="758"/>
    </location>
</feature>
<dbReference type="InterPro" id="IPR055077">
    <property type="entry name" value="BRCA2_TR2"/>
</dbReference>